<evidence type="ECO:0000256" key="1">
    <source>
        <dbReference type="SAM" id="MobiDB-lite"/>
    </source>
</evidence>
<keyword evidence="3" id="KW-1185">Reference proteome</keyword>
<gene>
    <name evidence="2" type="ORF">EVAR_93415_1</name>
</gene>
<evidence type="ECO:0000313" key="2">
    <source>
        <dbReference type="EMBL" id="GBP28468.1"/>
    </source>
</evidence>
<organism evidence="2 3">
    <name type="scientific">Eumeta variegata</name>
    <name type="common">Bagworm moth</name>
    <name type="synonym">Eumeta japonica</name>
    <dbReference type="NCBI Taxonomy" id="151549"/>
    <lineage>
        <taxon>Eukaryota</taxon>
        <taxon>Metazoa</taxon>
        <taxon>Ecdysozoa</taxon>
        <taxon>Arthropoda</taxon>
        <taxon>Hexapoda</taxon>
        <taxon>Insecta</taxon>
        <taxon>Pterygota</taxon>
        <taxon>Neoptera</taxon>
        <taxon>Endopterygota</taxon>
        <taxon>Lepidoptera</taxon>
        <taxon>Glossata</taxon>
        <taxon>Ditrysia</taxon>
        <taxon>Tineoidea</taxon>
        <taxon>Psychidae</taxon>
        <taxon>Oiketicinae</taxon>
        <taxon>Eumeta</taxon>
    </lineage>
</organism>
<proteinExistence type="predicted"/>
<dbReference type="AlphaFoldDB" id="A0A4C1UPU9"/>
<reference evidence="2 3" key="1">
    <citation type="journal article" date="2019" name="Commun. Biol.">
        <title>The bagworm genome reveals a unique fibroin gene that provides high tensile strength.</title>
        <authorList>
            <person name="Kono N."/>
            <person name="Nakamura H."/>
            <person name="Ohtoshi R."/>
            <person name="Tomita M."/>
            <person name="Numata K."/>
            <person name="Arakawa K."/>
        </authorList>
    </citation>
    <scope>NUCLEOTIDE SEQUENCE [LARGE SCALE GENOMIC DNA]</scope>
</reference>
<comment type="caution">
    <text evidence="2">The sequence shown here is derived from an EMBL/GenBank/DDBJ whole genome shotgun (WGS) entry which is preliminary data.</text>
</comment>
<name>A0A4C1UPU9_EUMVA</name>
<sequence>MKFVPWRGGPIISREPRRSLRYDRESIYRAHATLMRKICEVHDHVPLIKMTIRRHAKERTNKTTNSIQMEIEQIPVASTIARESLGSPKTVASVASTSSEQIRRKEEQLAKETTKWESPKLSTPLRQAGSTASALVEDITTIMYILQVVRSAKCPNSDHRSLLIRLGSLIADCPPLTKTITNWQKVSAALEEIDTPILNSIPNDIVSTDDIDNAIGALTDDIRTVVESSSRTVPAKSDRRKLPRDVRTSN</sequence>
<dbReference type="Proteomes" id="UP000299102">
    <property type="component" value="Unassembled WGS sequence"/>
</dbReference>
<feature type="region of interest" description="Disordered" evidence="1">
    <location>
        <begin position="229"/>
        <end position="250"/>
    </location>
</feature>
<dbReference type="OrthoDB" id="6931783at2759"/>
<feature type="region of interest" description="Disordered" evidence="1">
    <location>
        <begin position="94"/>
        <end position="124"/>
    </location>
</feature>
<feature type="compositionally biased region" description="Basic and acidic residues" evidence="1">
    <location>
        <begin position="101"/>
        <end position="118"/>
    </location>
</feature>
<protein>
    <submittedName>
        <fullName evidence="2">Uncharacterized protein</fullName>
    </submittedName>
</protein>
<accession>A0A4C1UPU9</accession>
<dbReference type="EMBL" id="BGZK01000207">
    <property type="protein sequence ID" value="GBP28468.1"/>
    <property type="molecule type" value="Genomic_DNA"/>
</dbReference>
<evidence type="ECO:0000313" key="3">
    <source>
        <dbReference type="Proteomes" id="UP000299102"/>
    </source>
</evidence>